<dbReference type="AlphaFoldDB" id="A0A1R3HQP9"/>
<dbReference type="PANTHER" id="PTHR36043:SF1">
    <property type="entry name" value="2,3-BISPHOSPHOGLYCERATE-INDEPENDENT PHOSPHOGLYCERATE MUTASE"/>
    <property type="match status" value="1"/>
</dbReference>
<dbReference type="STRING" id="210143.A0A1R3HQP9"/>
<keyword evidence="1" id="KW-0812">Transmembrane</keyword>
<dbReference type="OrthoDB" id="1914651at2759"/>
<dbReference type="PANTHER" id="PTHR36043">
    <property type="entry name" value="2,3-BISPHOSPHOGLYCERATE-INDEPENDENT PHOSPHOGLYCERATE MUTASE"/>
    <property type="match status" value="1"/>
</dbReference>
<protein>
    <submittedName>
        <fullName evidence="2">Uncharacterized protein</fullName>
    </submittedName>
</protein>
<comment type="caution">
    <text evidence="2">The sequence shown here is derived from an EMBL/GenBank/DDBJ whole genome shotgun (WGS) entry which is preliminary data.</text>
</comment>
<proteinExistence type="predicted"/>
<accession>A0A1R3HQP9</accession>
<gene>
    <name evidence="2" type="ORF">CCACVL1_17689</name>
</gene>
<sequence length="339" mass="38210">MLMDIQAGIGSLSSHSFWKTSQKSLSSYSSSSFKIFCSKKDSQQPQQNGDGNGDKFSTDWDKAWSSFRKQSKKSFSQFSPNKYVTWNPRQSNYPLSEEVDPIKRTERSNLMLWTSPGFTLVGAIVIVSFLLLYTLLAPQFVRFKYSNNMGSLALEPAQVVELLPTLEDACRLDDKDSLILIISSMKKMFGESECCHNFSLLYNIISKIIKHDSVRCATALLEGEVTGIKVDIDAFFQTHSEDSTGWTPEQSIFRLIILLCTKSHNLSDRLEELRSLVENGKKEEVEEEIVNCVIEGKVMGLGALILAAPQKVTTTKFSFDDIARSNRSMTIRQYLLGEI</sequence>
<evidence type="ECO:0000313" key="2">
    <source>
        <dbReference type="EMBL" id="OMO72614.1"/>
    </source>
</evidence>
<keyword evidence="1" id="KW-0472">Membrane</keyword>
<feature type="transmembrane region" description="Helical" evidence="1">
    <location>
        <begin position="110"/>
        <end position="136"/>
    </location>
</feature>
<dbReference type="EMBL" id="AWWV01011409">
    <property type="protein sequence ID" value="OMO72614.1"/>
    <property type="molecule type" value="Genomic_DNA"/>
</dbReference>
<keyword evidence="3" id="KW-1185">Reference proteome</keyword>
<dbReference type="Proteomes" id="UP000188268">
    <property type="component" value="Unassembled WGS sequence"/>
</dbReference>
<evidence type="ECO:0000256" key="1">
    <source>
        <dbReference type="SAM" id="Phobius"/>
    </source>
</evidence>
<reference evidence="2 3" key="1">
    <citation type="submission" date="2013-09" db="EMBL/GenBank/DDBJ databases">
        <title>Corchorus capsularis genome sequencing.</title>
        <authorList>
            <person name="Alam M."/>
            <person name="Haque M.S."/>
            <person name="Islam M.S."/>
            <person name="Emdad E.M."/>
            <person name="Islam M.M."/>
            <person name="Ahmed B."/>
            <person name="Halim A."/>
            <person name="Hossen Q.M.M."/>
            <person name="Hossain M.Z."/>
            <person name="Ahmed R."/>
            <person name="Khan M.M."/>
            <person name="Islam R."/>
            <person name="Rashid M.M."/>
            <person name="Khan S.A."/>
            <person name="Rahman M.S."/>
            <person name="Alam M."/>
        </authorList>
    </citation>
    <scope>NUCLEOTIDE SEQUENCE [LARGE SCALE GENOMIC DNA]</scope>
    <source>
        <strain evidence="3">cv. CVL-1</strain>
        <tissue evidence="2">Whole seedling</tissue>
    </source>
</reference>
<keyword evidence="1" id="KW-1133">Transmembrane helix</keyword>
<name>A0A1R3HQP9_COCAP</name>
<dbReference type="Gramene" id="OMO72614">
    <property type="protein sequence ID" value="OMO72614"/>
    <property type="gene ID" value="CCACVL1_17689"/>
</dbReference>
<organism evidence="2 3">
    <name type="scientific">Corchorus capsularis</name>
    <name type="common">Jute</name>
    <dbReference type="NCBI Taxonomy" id="210143"/>
    <lineage>
        <taxon>Eukaryota</taxon>
        <taxon>Viridiplantae</taxon>
        <taxon>Streptophyta</taxon>
        <taxon>Embryophyta</taxon>
        <taxon>Tracheophyta</taxon>
        <taxon>Spermatophyta</taxon>
        <taxon>Magnoliopsida</taxon>
        <taxon>eudicotyledons</taxon>
        <taxon>Gunneridae</taxon>
        <taxon>Pentapetalae</taxon>
        <taxon>rosids</taxon>
        <taxon>malvids</taxon>
        <taxon>Malvales</taxon>
        <taxon>Malvaceae</taxon>
        <taxon>Grewioideae</taxon>
        <taxon>Apeibeae</taxon>
        <taxon>Corchorus</taxon>
    </lineage>
</organism>
<evidence type="ECO:0000313" key="3">
    <source>
        <dbReference type="Proteomes" id="UP000188268"/>
    </source>
</evidence>